<dbReference type="AlphaFoldDB" id="A0A1R4FQ66"/>
<dbReference type="EMBL" id="FUHW01000021">
    <property type="protein sequence ID" value="SJM57882.1"/>
    <property type="molecule type" value="Genomic_DNA"/>
</dbReference>
<organism evidence="3 4">
    <name type="scientific">Arthrobacter rhombi</name>
    <dbReference type="NCBI Taxonomy" id="71253"/>
    <lineage>
        <taxon>Bacteria</taxon>
        <taxon>Bacillati</taxon>
        <taxon>Actinomycetota</taxon>
        <taxon>Actinomycetes</taxon>
        <taxon>Micrococcales</taxon>
        <taxon>Micrococcaceae</taxon>
        <taxon>Arthrobacter</taxon>
    </lineage>
</organism>
<dbReference type="CDD" id="cd00338">
    <property type="entry name" value="Ser_Recombinase"/>
    <property type="match status" value="1"/>
</dbReference>
<protein>
    <submittedName>
        <fullName evidence="3">Probable phiRv1 integrase</fullName>
    </submittedName>
</protein>
<dbReference type="InterPro" id="IPR011109">
    <property type="entry name" value="DNA_bind_recombinase_dom"/>
</dbReference>
<dbReference type="GO" id="GO:0000150">
    <property type="term" value="F:DNA strand exchange activity"/>
    <property type="evidence" value="ECO:0007669"/>
    <property type="project" value="InterPro"/>
</dbReference>
<dbReference type="GO" id="GO:0003677">
    <property type="term" value="F:DNA binding"/>
    <property type="evidence" value="ECO:0007669"/>
    <property type="project" value="InterPro"/>
</dbReference>
<dbReference type="Gene3D" id="3.40.50.1390">
    <property type="entry name" value="Resolvase, N-terminal catalytic domain"/>
    <property type="match status" value="1"/>
</dbReference>
<accession>A0A1R4FQ66</accession>
<dbReference type="Gene3D" id="3.90.1750.20">
    <property type="entry name" value="Putative Large Serine Recombinase, Chain B, Domain 2"/>
    <property type="match status" value="1"/>
</dbReference>
<gene>
    <name evidence="3" type="ORF">FM101_05105</name>
</gene>
<evidence type="ECO:0000259" key="2">
    <source>
        <dbReference type="PROSITE" id="PS51737"/>
    </source>
</evidence>
<dbReference type="PROSITE" id="PS51736">
    <property type="entry name" value="RECOMBINASES_3"/>
    <property type="match status" value="1"/>
</dbReference>
<proteinExistence type="predicted"/>
<feature type="domain" description="Recombinase" evidence="2">
    <location>
        <begin position="163"/>
        <end position="267"/>
    </location>
</feature>
<keyword evidence="4" id="KW-1185">Reference proteome</keyword>
<evidence type="ECO:0000313" key="3">
    <source>
        <dbReference type="EMBL" id="SJM57882.1"/>
    </source>
</evidence>
<dbReference type="InterPro" id="IPR006119">
    <property type="entry name" value="Resolv_N"/>
</dbReference>
<reference evidence="3 4" key="1">
    <citation type="submission" date="2017-02" db="EMBL/GenBank/DDBJ databases">
        <authorList>
            <person name="Peterson S.W."/>
        </authorList>
    </citation>
    <scope>NUCLEOTIDE SEQUENCE [LARGE SCALE GENOMIC DNA]</scope>
    <source>
        <strain evidence="3 4">B Ar 00.02</strain>
    </source>
</reference>
<name>A0A1R4FQ66_9MICC</name>
<dbReference type="RefSeq" id="WP_179204241.1">
    <property type="nucleotide sequence ID" value="NZ_FUHW01000021.1"/>
</dbReference>
<dbReference type="PANTHER" id="PTHR30461">
    <property type="entry name" value="DNA-INVERTASE FROM LAMBDOID PROPHAGE"/>
    <property type="match status" value="1"/>
</dbReference>
<dbReference type="PROSITE" id="PS51737">
    <property type="entry name" value="RECOMBINASE_DNA_BIND"/>
    <property type="match status" value="1"/>
</dbReference>
<evidence type="ECO:0000259" key="1">
    <source>
        <dbReference type="PROSITE" id="PS51736"/>
    </source>
</evidence>
<dbReference type="InterPro" id="IPR036162">
    <property type="entry name" value="Resolvase-like_N_sf"/>
</dbReference>
<dbReference type="Pfam" id="PF07508">
    <property type="entry name" value="Recombinase"/>
    <property type="match status" value="1"/>
</dbReference>
<dbReference type="SUPFAM" id="SSF53041">
    <property type="entry name" value="Resolvase-like"/>
    <property type="match status" value="1"/>
</dbReference>
<dbReference type="SMART" id="SM00857">
    <property type="entry name" value="Resolvase"/>
    <property type="match status" value="1"/>
</dbReference>
<evidence type="ECO:0000313" key="4">
    <source>
        <dbReference type="Proteomes" id="UP000195913"/>
    </source>
</evidence>
<dbReference type="InterPro" id="IPR050639">
    <property type="entry name" value="SSR_resolvase"/>
</dbReference>
<dbReference type="Proteomes" id="UP000195913">
    <property type="component" value="Unassembled WGS sequence"/>
</dbReference>
<dbReference type="InterPro" id="IPR038109">
    <property type="entry name" value="DNA_bind_recomb_sf"/>
</dbReference>
<dbReference type="PANTHER" id="PTHR30461:SF23">
    <property type="entry name" value="DNA RECOMBINASE-RELATED"/>
    <property type="match status" value="1"/>
</dbReference>
<feature type="domain" description="Resolvase/invertase-type recombinase catalytic" evidence="1">
    <location>
        <begin position="4"/>
        <end position="155"/>
    </location>
</feature>
<sequence length="472" mass="52600">MGEQAAIYVRISRDKAGQEAGVERQEADCRALAERYGYEVVAVYKDNDFGASKHSRKKRPQYRAMLDAAGNGQFGAILAYTNSRLTRRPAEWEELIRLTESKHPVQVRTVNSGDANFTTADGRAIARTYAAWDAAEAERIAERVQRAKKEARAAGKWLGGPRPFGYKVDGFTIEEREAEAIRWAARQVIEGRSLNSLARELAESGFTTSSAKKPQLMHQIALRRILIRPRNAGFADPAGTVEAEWAPILTEDVWRTVRGILEDPSRRTQTSSAVRWLGSHLYRCGVCGRVLRPASTGGVGRPRRTVYRCSSGKHIHRDQAGMDAFVREVIALRLSKPDLRGLLPVAAIDAERVEVLKANLRMLRTRTAQLGTDYAEGLLTGQQTRLATMKLEHDIAGDEFELERLGRTSVLQEFATASDPARRFLDANVEKQRAVVALLLEVRALTAPRGRPVGHKPGTPYFSADFIDLKWK</sequence>
<dbReference type="Pfam" id="PF00239">
    <property type="entry name" value="Resolvase"/>
    <property type="match status" value="1"/>
</dbReference>